<sequence length="33" mass="3716">MATAEVTDQCFLEIVLVEVYMILKKGLSCQQVL</sequence>
<protein>
    <submittedName>
        <fullName evidence="1">Uncharacterized protein</fullName>
    </submittedName>
</protein>
<dbReference type="AlphaFoldDB" id="A0A2P2MYN4"/>
<dbReference type="EMBL" id="GGEC01054858">
    <property type="protein sequence ID" value="MBX35342.1"/>
    <property type="molecule type" value="Transcribed_RNA"/>
</dbReference>
<name>A0A2P2MYN4_RHIMU</name>
<reference evidence="1" key="1">
    <citation type="submission" date="2018-02" db="EMBL/GenBank/DDBJ databases">
        <title>Rhizophora mucronata_Transcriptome.</title>
        <authorList>
            <person name="Meera S.P."/>
            <person name="Sreeshan A."/>
            <person name="Augustine A."/>
        </authorList>
    </citation>
    <scope>NUCLEOTIDE SEQUENCE</scope>
    <source>
        <tissue evidence="1">Leaf</tissue>
    </source>
</reference>
<evidence type="ECO:0000313" key="1">
    <source>
        <dbReference type="EMBL" id="MBX35342.1"/>
    </source>
</evidence>
<proteinExistence type="predicted"/>
<organism evidence="1">
    <name type="scientific">Rhizophora mucronata</name>
    <name type="common">Asiatic mangrove</name>
    <dbReference type="NCBI Taxonomy" id="61149"/>
    <lineage>
        <taxon>Eukaryota</taxon>
        <taxon>Viridiplantae</taxon>
        <taxon>Streptophyta</taxon>
        <taxon>Embryophyta</taxon>
        <taxon>Tracheophyta</taxon>
        <taxon>Spermatophyta</taxon>
        <taxon>Magnoliopsida</taxon>
        <taxon>eudicotyledons</taxon>
        <taxon>Gunneridae</taxon>
        <taxon>Pentapetalae</taxon>
        <taxon>rosids</taxon>
        <taxon>fabids</taxon>
        <taxon>Malpighiales</taxon>
        <taxon>Rhizophoraceae</taxon>
        <taxon>Rhizophora</taxon>
    </lineage>
</organism>
<accession>A0A2P2MYN4</accession>